<evidence type="ECO:0000259" key="2">
    <source>
        <dbReference type="PROSITE" id="PS50085"/>
    </source>
</evidence>
<dbReference type="InterPro" id="IPR050989">
    <property type="entry name" value="Rap1_Ran_GAP"/>
</dbReference>
<dbReference type="PROSITE" id="PS50085">
    <property type="entry name" value="RAPGAP"/>
    <property type="match status" value="1"/>
</dbReference>
<protein>
    <recommendedName>
        <fullName evidence="2">Rap-GAP domain-containing protein</fullName>
    </recommendedName>
</protein>
<dbReference type="Gene3D" id="3.40.50.11210">
    <property type="entry name" value="Rap/Ran-GAP"/>
    <property type="match status" value="1"/>
</dbReference>
<dbReference type="GO" id="GO:0005737">
    <property type="term" value="C:cytoplasm"/>
    <property type="evidence" value="ECO:0007669"/>
    <property type="project" value="TreeGrafter"/>
</dbReference>
<name>A0AAN8QIG9_9TELE</name>
<gene>
    <name evidence="3" type="ORF">J4Q44_G00223520</name>
</gene>
<keyword evidence="4" id="KW-1185">Reference proteome</keyword>
<proteinExistence type="predicted"/>
<evidence type="ECO:0000313" key="3">
    <source>
        <dbReference type="EMBL" id="KAK6307204.1"/>
    </source>
</evidence>
<dbReference type="PANTHER" id="PTHR15711:SF10">
    <property type="entry name" value="SIGNAL-INDUCED PROLIFERATION-ASSOCIATED 1-LIKE PROTEIN 1"/>
    <property type="match status" value="1"/>
</dbReference>
<dbReference type="AlphaFoldDB" id="A0AAN8QIG9"/>
<evidence type="ECO:0000256" key="1">
    <source>
        <dbReference type="ARBA" id="ARBA00022468"/>
    </source>
</evidence>
<dbReference type="InterPro" id="IPR000331">
    <property type="entry name" value="Rap/Ran_GAP_dom"/>
</dbReference>
<reference evidence="3 4" key="1">
    <citation type="submission" date="2021-04" db="EMBL/GenBank/DDBJ databases">
        <authorList>
            <person name="De Guttry C."/>
            <person name="Zahm M."/>
            <person name="Klopp C."/>
            <person name="Cabau C."/>
            <person name="Louis A."/>
            <person name="Berthelot C."/>
            <person name="Parey E."/>
            <person name="Roest Crollius H."/>
            <person name="Montfort J."/>
            <person name="Robinson-Rechavi M."/>
            <person name="Bucao C."/>
            <person name="Bouchez O."/>
            <person name="Gislard M."/>
            <person name="Lluch J."/>
            <person name="Milhes M."/>
            <person name="Lampietro C."/>
            <person name="Lopez Roques C."/>
            <person name="Donnadieu C."/>
            <person name="Braasch I."/>
            <person name="Desvignes T."/>
            <person name="Postlethwait J."/>
            <person name="Bobe J."/>
            <person name="Wedekind C."/>
            <person name="Guiguen Y."/>
        </authorList>
    </citation>
    <scope>NUCLEOTIDE SEQUENCE [LARGE SCALE GENOMIC DNA]</scope>
    <source>
        <strain evidence="3">Cs_M1</strain>
        <tissue evidence="3">Blood</tissue>
    </source>
</reference>
<evidence type="ECO:0000313" key="4">
    <source>
        <dbReference type="Proteomes" id="UP001356427"/>
    </source>
</evidence>
<dbReference type="Pfam" id="PF02145">
    <property type="entry name" value="Rap_GAP"/>
    <property type="match status" value="1"/>
</dbReference>
<dbReference type="EMBL" id="JAGTTL010000020">
    <property type="protein sequence ID" value="KAK6307204.1"/>
    <property type="molecule type" value="Genomic_DNA"/>
</dbReference>
<keyword evidence="1" id="KW-0343">GTPase activation</keyword>
<dbReference type="GO" id="GO:0005096">
    <property type="term" value="F:GTPase activator activity"/>
    <property type="evidence" value="ECO:0007669"/>
    <property type="project" value="UniProtKB-KW"/>
</dbReference>
<sequence>MFHLLRKRHIGNDIVTIVFQEPGALPFTPKTIFSHFQHVFIIVRVYSPCSDNTCYSVAVTRSRDVPSIWPPYPQGRDLPQVQRLQDSAGQAQREVRPYSGAELRSLGAVNMAVHAEDQVAGAERECLLAISNDFLILLDQEPRPWSSTAHARRHWLVLGQPRLHEDLL</sequence>
<dbReference type="SUPFAM" id="SSF111347">
    <property type="entry name" value="Rap/Ran-GAP"/>
    <property type="match status" value="1"/>
</dbReference>
<dbReference type="Proteomes" id="UP001356427">
    <property type="component" value="Unassembled WGS sequence"/>
</dbReference>
<dbReference type="PANTHER" id="PTHR15711">
    <property type="entry name" value="RAP GTPASE-ACTIVATING PROTEIN"/>
    <property type="match status" value="1"/>
</dbReference>
<feature type="domain" description="Rap-GAP" evidence="2">
    <location>
        <begin position="1"/>
        <end position="118"/>
    </location>
</feature>
<comment type="caution">
    <text evidence="3">The sequence shown here is derived from an EMBL/GenBank/DDBJ whole genome shotgun (WGS) entry which is preliminary data.</text>
</comment>
<accession>A0AAN8QIG9</accession>
<organism evidence="3 4">
    <name type="scientific">Coregonus suidteri</name>
    <dbReference type="NCBI Taxonomy" id="861788"/>
    <lineage>
        <taxon>Eukaryota</taxon>
        <taxon>Metazoa</taxon>
        <taxon>Chordata</taxon>
        <taxon>Craniata</taxon>
        <taxon>Vertebrata</taxon>
        <taxon>Euteleostomi</taxon>
        <taxon>Actinopterygii</taxon>
        <taxon>Neopterygii</taxon>
        <taxon>Teleostei</taxon>
        <taxon>Protacanthopterygii</taxon>
        <taxon>Salmoniformes</taxon>
        <taxon>Salmonidae</taxon>
        <taxon>Coregoninae</taxon>
        <taxon>Coregonus</taxon>
    </lineage>
</organism>
<dbReference type="InterPro" id="IPR035974">
    <property type="entry name" value="Rap/Ran-GAP_sf"/>
</dbReference>
<dbReference type="GO" id="GO:0051056">
    <property type="term" value="P:regulation of small GTPase mediated signal transduction"/>
    <property type="evidence" value="ECO:0007669"/>
    <property type="project" value="InterPro"/>
</dbReference>